<keyword evidence="4" id="KW-0456">Lyase</keyword>
<feature type="region of interest" description="Disordered" evidence="2">
    <location>
        <begin position="1"/>
        <end position="20"/>
    </location>
</feature>
<evidence type="ECO:0000256" key="2">
    <source>
        <dbReference type="SAM" id="MobiDB-lite"/>
    </source>
</evidence>
<dbReference type="PROSITE" id="PS50005">
    <property type="entry name" value="TPR"/>
    <property type="match status" value="2"/>
</dbReference>
<dbReference type="Gene3D" id="3.40.50.10070">
    <property type="entry name" value="TolB, N-terminal domain"/>
    <property type="match status" value="1"/>
</dbReference>
<dbReference type="SMART" id="SM01043">
    <property type="entry name" value="BTAD"/>
    <property type="match status" value="1"/>
</dbReference>
<dbReference type="Gene3D" id="1.10.10.10">
    <property type="entry name" value="Winged helix-like DNA-binding domain superfamily/Winged helix DNA-binding domain"/>
    <property type="match status" value="1"/>
</dbReference>
<dbReference type="Gene3D" id="1.25.40.10">
    <property type="entry name" value="Tetratricopeptide repeat domain"/>
    <property type="match status" value="2"/>
</dbReference>
<dbReference type="PATRIC" id="fig|1675527.3.peg.4898"/>
<dbReference type="InterPro" id="IPR019734">
    <property type="entry name" value="TPR_rpt"/>
</dbReference>
<dbReference type="SUPFAM" id="SSF48452">
    <property type="entry name" value="TPR-like"/>
    <property type="match status" value="2"/>
</dbReference>
<gene>
    <name evidence="4" type="ORF">AIOL_004667</name>
</gene>
<dbReference type="InterPro" id="IPR036388">
    <property type="entry name" value="WH-like_DNA-bd_sf"/>
</dbReference>
<sequence>MRSAPCISGPDTRRKSTANGVEVRSNLECQLERSDMQQPISQPGAAFLQVLGYVALSDRNGNAIATSTRKTLWVLACIATRQDRWRRDQLASLFWDDRQEEQARGSLRKSLSELRKMLGSDVIVTTNREVWLCDGALETDLGRLRKLASLGATLDAGPLGSFFAGEFMPEFDPTEPSVWLNEMRSEARDIASDILTNSIEHLSKEKSFRKACARARDLVSLDAFSEANHRRLMRLYVLDNETSKAAAQYRECQRLLRAELGVEPSIATRELAARILSDPGEEVTEFKPSKVPSDDAGPERQFGLERAQDVPEIPSIAVLPFDNMSGDPEQEYFSDGITEDIITKLAQLRWLFVIARNSTFVYKNKPADIKQVGQELGVQYVVEGSARRVGKRVRVTAQLIETLSGNHVWSQKFDRDVGDLFEVQDEVTDTICACVGVELSESERRRSRRKPADNLDAWDLYQIGMWHANKYGRENLNRAQEYLQQAIERSPSFARAYAGIAHVISAGVIMGTTLNPAQQLAVSLDYAQKAVDLDNREDRGFSSLGQIQILLGDGDAAITALERAVDINPCSARAYGALGWALLWFGRAQDAVAPLDRALRLSPYDPLRWLILHYRSCAYFYLGRYEEALQDAKRAAQSKGDEFWPYLVQAVSYAAQGSKKQAKAACQQALDCDPELTIAKVEMLLKTLDDAYCSISINTLRRAGLPEK</sequence>
<proteinExistence type="predicted"/>
<evidence type="ECO:0000313" key="4">
    <source>
        <dbReference type="EMBL" id="KMW59685.1"/>
    </source>
</evidence>
<dbReference type="PANTHER" id="PTHR35807">
    <property type="entry name" value="TRANSCRIPTIONAL REGULATOR REDD-RELATED"/>
    <property type="match status" value="1"/>
</dbReference>
<reference evidence="4 5" key="1">
    <citation type="submission" date="2015-06" db="EMBL/GenBank/DDBJ databases">
        <title>Draft genome sequence of an Alphaproteobacteria species associated to the Mediterranean sponge Oscarella lobularis.</title>
        <authorList>
            <person name="Jourda C."/>
            <person name="Santini S."/>
            <person name="Claverie J.-M."/>
        </authorList>
    </citation>
    <scope>NUCLEOTIDE SEQUENCE [LARGE SCALE GENOMIC DNA]</scope>
    <source>
        <strain evidence="4">IGS</strain>
    </source>
</reference>
<protein>
    <submittedName>
        <fullName evidence="4">Adenylate cyclase</fullName>
        <ecNumber evidence="4">4.6.1.1</ecNumber>
    </submittedName>
</protein>
<keyword evidence="1" id="KW-0802">TPR repeat</keyword>
<evidence type="ECO:0000313" key="5">
    <source>
        <dbReference type="Proteomes" id="UP000037178"/>
    </source>
</evidence>
<dbReference type="Proteomes" id="UP000037178">
    <property type="component" value="Unassembled WGS sequence"/>
</dbReference>
<dbReference type="InterPro" id="IPR011990">
    <property type="entry name" value="TPR-like_helical_dom_sf"/>
</dbReference>
<feature type="repeat" description="TPR" evidence="1">
    <location>
        <begin position="572"/>
        <end position="605"/>
    </location>
</feature>
<dbReference type="Pfam" id="PF13432">
    <property type="entry name" value="TPR_16"/>
    <property type="match status" value="1"/>
</dbReference>
<dbReference type="AlphaFoldDB" id="A0A0J9EA79"/>
<dbReference type="EMBL" id="LFTY01000002">
    <property type="protein sequence ID" value="KMW59685.1"/>
    <property type="molecule type" value="Genomic_DNA"/>
</dbReference>
<dbReference type="GO" id="GO:0004016">
    <property type="term" value="F:adenylate cyclase activity"/>
    <property type="evidence" value="ECO:0007669"/>
    <property type="project" value="UniProtKB-EC"/>
</dbReference>
<evidence type="ECO:0000256" key="1">
    <source>
        <dbReference type="PROSITE-ProRule" id="PRU00339"/>
    </source>
</evidence>
<dbReference type="InterPro" id="IPR051677">
    <property type="entry name" value="AfsR-DnrI-RedD_regulator"/>
</dbReference>
<evidence type="ECO:0000259" key="3">
    <source>
        <dbReference type="SMART" id="SM01043"/>
    </source>
</evidence>
<feature type="domain" description="Bacterial transcriptional activator" evidence="3">
    <location>
        <begin position="139"/>
        <end position="276"/>
    </location>
</feature>
<dbReference type="STRING" id="1675527.AIOL_004667"/>
<dbReference type="EC" id="4.6.1.1" evidence="4"/>
<comment type="caution">
    <text evidence="4">The sequence shown here is derived from an EMBL/GenBank/DDBJ whole genome shotgun (WGS) entry which is preliminary data.</text>
</comment>
<dbReference type="InterPro" id="IPR005158">
    <property type="entry name" value="BTAD"/>
</dbReference>
<organism evidence="4 5">
    <name type="scientific">Candidatus Rhodobacter oscarellae</name>
    <dbReference type="NCBI Taxonomy" id="1675527"/>
    <lineage>
        <taxon>Bacteria</taxon>
        <taxon>Pseudomonadati</taxon>
        <taxon>Pseudomonadota</taxon>
        <taxon>Alphaproteobacteria</taxon>
        <taxon>Rhodobacterales</taxon>
        <taxon>Rhodobacter group</taxon>
        <taxon>Rhodobacter</taxon>
    </lineage>
</organism>
<feature type="repeat" description="TPR" evidence="1">
    <location>
        <begin position="538"/>
        <end position="571"/>
    </location>
</feature>
<dbReference type="SMART" id="SM00028">
    <property type="entry name" value="TPR"/>
    <property type="match status" value="5"/>
</dbReference>
<dbReference type="Pfam" id="PF03704">
    <property type="entry name" value="BTAD"/>
    <property type="match status" value="1"/>
</dbReference>
<name>A0A0J9EA79_9RHOB</name>
<accession>A0A0J9EA79</accession>
<keyword evidence="5" id="KW-1185">Reference proteome</keyword>